<evidence type="ECO:0000259" key="12">
    <source>
        <dbReference type="PROSITE" id="PS50968"/>
    </source>
</evidence>
<evidence type="ECO:0000256" key="7">
    <source>
        <dbReference type="ARBA" id="ARBA00022823"/>
    </source>
</evidence>
<dbReference type="InterPro" id="IPR023213">
    <property type="entry name" value="CAT-like_dom_sf"/>
</dbReference>
<feature type="region of interest" description="Disordered" evidence="11">
    <location>
        <begin position="83"/>
        <end position="142"/>
    </location>
</feature>
<dbReference type="SUPFAM" id="SSF52777">
    <property type="entry name" value="CoA-dependent acyltransferases"/>
    <property type="match status" value="1"/>
</dbReference>
<evidence type="ECO:0000256" key="5">
    <source>
        <dbReference type="ARBA" id="ARBA00011666"/>
    </source>
</evidence>
<feature type="compositionally biased region" description="Low complexity" evidence="11">
    <location>
        <begin position="114"/>
        <end position="138"/>
    </location>
</feature>
<evidence type="ECO:0000256" key="9">
    <source>
        <dbReference type="ARBA" id="ARBA00052761"/>
    </source>
</evidence>
<evidence type="ECO:0000256" key="8">
    <source>
        <dbReference type="ARBA" id="ARBA00023315"/>
    </source>
</evidence>
<proteinExistence type="inferred from homology"/>
<dbReference type="PROSITE" id="PS51826">
    <property type="entry name" value="PSBD"/>
    <property type="match status" value="1"/>
</dbReference>
<dbReference type="PANTHER" id="PTHR43178:SF5">
    <property type="entry name" value="LIPOAMIDE ACYLTRANSFERASE COMPONENT OF BRANCHED-CHAIN ALPHA-KETO ACID DEHYDROGENASE COMPLEX, MITOCHONDRIAL"/>
    <property type="match status" value="1"/>
</dbReference>
<dbReference type="Pfam" id="PF02817">
    <property type="entry name" value="E3_binding"/>
    <property type="match status" value="1"/>
</dbReference>
<dbReference type="Pfam" id="PF00364">
    <property type="entry name" value="Biotin_lipoyl"/>
    <property type="match status" value="1"/>
</dbReference>
<dbReference type="InterPro" id="IPR001078">
    <property type="entry name" value="2-oxoacid_DH_actylTfrase"/>
</dbReference>
<comment type="function">
    <text evidence="2">E2 component of the 2-oxoglutarate dehydrogenase (OGDH) complex which catalyzes the second step in the conversion of 2-oxoglutarate to succinyl-CoA and CO(2).</text>
</comment>
<dbReference type="AlphaFoldDB" id="A0A4R7C870"/>
<evidence type="ECO:0000313" key="15">
    <source>
        <dbReference type="Proteomes" id="UP000295122"/>
    </source>
</evidence>
<dbReference type="InterPro" id="IPR000089">
    <property type="entry name" value="Biotin_lipoyl"/>
</dbReference>
<gene>
    <name evidence="14" type="ORF">EV668_0284</name>
</gene>
<comment type="similarity">
    <text evidence="4 10">Belongs to the 2-oxoacid dehydrogenase family.</text>
</comment>
<dbReference type="SUPFAM" id="SSF51230">
    <property type="entry name" value="Single hybrid motif"/>
    <property type="match status" value="1"/>
</dbReference>
<evidence type="ECO:0000259" key="13">
    <source>
        <dbReference type="PROSITE" id="PS51826"/>
    </source>
</evidence>
<keyword evidence="6 10" id="KW-0808">Transferase</keyword>
<evidence type="ECO:0000256" key="2">
    <source>
        <dbReference type="ARBA" id="ARBA00004052"/>
    </source>
</evidence>
<name>A0A4R7C870_9HYPH</name>
<dbReference type="Gene3D" id="4.10.320.10">
    <property type="entry name" value="E3-binding domain"/>
    <property type="match status" value="1"/>
</dbReference>
<evidence type="ECO:0000256" key="1">
    <source>
        <dbReference type="ARBA" id="ARBA00001938"/>
    </source>
</evidence>
<protein>
    <recommendedName>
        <fullName evidence="10">Dihydrolipoamide acetyltransferase component of pyruvate dehydrogenase complex</fullName>
        <ecNumber evidence="10">2.3.1.-</ecNumber>
    </recommendedName>
</protein>
<evidence type="ECO:0000256" key="4">
    <source>
        <dbReference type="ARBA" id="ARBA00007317"/>
    </source>
</evidence>
<dbReference type="InterPro" id="IPR036625">
    <property type="entry name" value="E3-bd_dom_sf"/>
</dbReference>
<comment type="caution">
    <text evidence="14">The sequence shown here is derived from an EMBL/GenBank/DDBJ whole genome shotgun (WGS) entry which is preliminary data.</text>
</comment>
<dbReference type="EMBL" id="SNZR01000011">
    <property type="protein sequence ID" value="TDR93036.1"/>
    <property type="molecule type" value="Genomic_DNA"/>
</dbReference>
<dbReference type="GO" id="GO:0031405">
    <property type="term" value="F:lipoic acid binding"/>
    <property type="evidence" value="ECO:0007669"/>
    <property type="project" value="TreeGrafter"/>
</dbReference>
<evidence type="ECO:0000256" key="3">
    <source>
        <dbReference type="ARBA" id="ARBA00005145"/>
    </source>
</evidence>
<evidence type="ECO:0000256" key="11">
    <source>
        <dbReference type="SAM" id="MobiDB-lite"/>
    </source>
</evidence>
<dbReference type="PANTHER" id="PTHR43178">
    <property type="entry name" value="DIHYDROLIPOAMIDE ACETYLTRANSFERASE COMPONENT OF PYRUVATE DEHYDROGENASE COMPLEX"/>
    <property type="match status" value="1"/>
</dbReference>
<accession>A0A4R7C870</accession>
<comment type="cofactor">
    <cofactor evidence="1 10">
        <name>(R)-lipoate</name>
        <dbReference type="ChEBI" id="CHEBI:83088"/>
    </cofactor>
</comment>
<dbReference type="PROSITE" id="PS50968">
    <property type="entry name" value="BIOTINYL_LIPOYL"/>
    <property type="match status" value="1"/>
</dbReference>
<evidence type="ECO:0000256" key="10">
    <source>
        <dbReference type="RuleBase" id="RU003423"/>
    </source>
</evidence>
<dbReference type="SUPFAM" id="SSF47005">
    <property type="entry name" value="Peripheral subunit-binding domain of 2-oxo acid dehydrogenase complex"/>
    <property type="match status" value="1"/>
</dbReference>
<dbReference type="InterPro" id="IPR004167">
    <property type="entry name" value="PSBD"/>
</dbReference>
<feature type="domain" description="Lipoyl-binding" evidence="12">
    <location>
        <begin position="3"/>
        <end position="78"/>
    </location>
</feature>
<dbReference type="InterPro" id="IPR003016">
    <property type="entry name" value="2-oxoA_DH_lipoyl-BS"/>
</dbReference>
<dbReference type="RefSeq" id="WP_133768070.1">
    <property type="nucleotide sequence ID" value="NZ_SNZR01000011.1"/>
</dbReference>
<feature type="compositionally biased region" description="Pro residues" evidence="11">
    <location>
        <begin position="104"/>
        <end position="113"/>
    </location>
</feature>
<comment type="pathway">
    <text evidence="3">Amino-acid degradation; L-lysine degradation via saccharopine pathway; glutaryl-CoA from L-lysine: step 6/6.</text>
</comment>
<dbReference type="Gene3D" id="2.40.50.100">
    <property type="match status" value="1"/>
</dbReference>
<dbReference type="GO" id="GO:0005737">
    <property type="term" value="C:cytoplasm"/>
    <property type="evidence" value="ECO:0007669"/>
    <property type="project" value="TreeGrafter"/>
</dbReference>
<dbReference type="GO" id="GO:0016407">
    <property type="term" value="F:acetyltransferase activity"/>
    <property type="evidence" value="ECO:0007669"/>
    <property type="project" value="TreeGrafter"/>
</dbReference>
<sequence>MARYTFKLPDVGEGTAEVEITGWMVKVGDVVEEDQPIADVMTDKATMELPAPVGGRIVELHGEVGERRAVGSALAVIETDAEAVQESETRADPEEAAPAAVPAVPAPPRPAPIAEPASAPRQPVAARPAAPSGASSRSFGEKPIASPAVRRLAWELGIELQFVPGTGPAGRITREDVEAYRDAQGGPSSARGTSRRAPRTGVEEVKVVGLRRVIAERMQAAKRQIPHFSYIEEIDVTALEDLRVALNAEAQPGAARLTLLPFLVRALAVALPGWPQINARFDDEAGIVTHHAGVHVGIATQTKGGLVVPVLRHAESLTLRESAAEIARLAGAAREGSATPTELGGSTITITSLGALGGLATTPVINRPEVAIVGVNKIVERPVVRGGAIAIRKMMNLSSSFDHRVVDGWDAAEFVQRLRVLLEQPALLFAEGE</sequence>
<dbReference type="GO" id="GO:0004149">
    <property type="term" value="F:dihydrolipoyllysine-residue succinyltransferase activity"/>
    <property type="evidence" value="ECO:0007669"/>
    <property type="project" value="UniProtKB-EC"/>
</dbReference>
<keyword evidence="15" id="KW-1185">Reference proteome</keyword>
<keyword evidence="7 10" id="KW-0450">Lipoyl</keyword>
<comment type="catalytic activity">
    <reaction evidence="9">
        <text>N(6)-[(R)-dihydrolipoyl]-L-lysyl-[protein] + succinyl-CoA = N(6)-[(R)-S(8)-succinyldihydrolipoyl]-L-lysyl-[protein] + CoA</text>
        <dbReference type="Rhea" id="RHEA:15213"/>
        <dbReference type="Rhea" id="RHEA-COMP:10475"/>
        <dbReference type="Rhea" id="RHEA-COMP:20092"/>
        <dbReference type="ChEBI" id="CHEBI:57287"/>
        <dbReference type="ChEBI" id="CHEBI:57292"/>
        <dbReference type="ChEBI" id="CHEBI:83100"/>
        <dbReference type="ChEBI" id="CHEBI:83120"/>
        <dbReference type="EC" id="2.3.1.61"/>
    </reaction>
</comment>
<dbReference type="Proteomes" id="UP000295122">
    <property type="component" value="Unassembled WGS sequence"/>
</dbReference>
<dbReference type="CDD" id="cd06849">
    <property type="entry name" value="lipoyl_domain"/>
    <property type="match status" value="1"/>
</dbReference>
<comment type="subunit">
    <text evidence="5">Forms a 24-polypeptide structural core with octahedral symmetry. Part of the 2-oxoglutarate dehydrogenase (OGDH) complex composed of E1 (2-oxoglutarate dehydrogenase), E2 (dihydrolipoamide succinyltransferase) and E3 (dihydrolipoamide dehydrogenase); the complex contains multiple copies of the three enzymatic components (E1, E2 and E3).</text>
</comment>
<evidence type="ECO:0000313" key="14">
    <source>
        <dbReference type="EMBL" id="TDR93036.1"/>
    </source>
</evidence>
<dbReference type="OrthoDB" id="9805770at2"/>
<reference evidence="14 15" key="1">
    <citation type="submission" date="2019-03" db="EMBL/GenBank/DDBJ databases">
        <title>Genomic Encyclopedia of Type Strains, Phase IV (KMG-IV): sequencing the most valuable type-strain genomes for metagenomic binning, comparative biology and taxonomic classification.</title>
        <authorList>
            <person name="Goeker M."/>
        </authorList>
    </citation>
    <scope>NUCLEOTIDE SEQUENCE [LARGE SCALE GENOMIC DNA]</scope>
    <source>
        <strain evidence="14 15">DSM 25903</strain>
    </source>
</reference>
<feature type="region of interest" description="Disordered" evidence="11">
    <location>
        <begin position="180"/>
        <end position="199"/>
    </location>
</feature>
<dbReference type="PROSITE" id="PS00189">
    <property type="entry name" value="LIPOYL"/>
    <property type="match status" value="1"/>
</dbReference>
<organism evidence="14 15">
    <name type="scientific">Enterovirga rhinocerotis</name>
    <dbReference type="NCBI Taxonomy" id="1339210"/>
    <lineage>
        <taxon>Bacteria</taxon>
        <taxon>Pseudomonadati</taxon>
        <taxon>Pseudomonadota</taxon>
        <taxon>Alphaproteobacteria</taxon>
        <taxon>Hyphomicrobiales</taxon>
        <taxon>Methylobacteriaceae</taxon>
        <taxon>Enterovirga</taxon>
    </lineage>
</organism>
<dbReference type="InterPro" id="IPR011053">
    <property type="entry name" value="Single_hybrid_motif"/>
</dbReference>
<dbReference type="EC" id="2.3.1.-" evidence="10"/>
<keyword evidence="8 10" id="KW-0012">Acyltransferase</keyword>
<dbReference type="Gene3D" id="3.30.559.10">
    <property type="entry name" value="Chloramphenicol acetyltransferase-like domain"/>
    <property type="match status" value="1"/>
</dbReference>
<feature type="domain" description="Peripheral subunit-binding (PSBD)" evidence="13">
    <location>
        <begin position="144"/>
        <end position="181"/>
    </location>
</feature>
<evidence type="ECO:0000256" key="6">
    <source>
        <dbReference type="ARBA" id="ARBA00022679"/>
    </source>
</evidence>
<dbReference type="Pfam" id="PF00198">
    <property type="entry name" value="2-oxoacid_dh"/>
    <property type="match status" value="1"/>
</dbReference>
<dbReference type="FunFam" id="3.30.559.10:FF:000007">
    <property type="entry name" value="Dihydrolipoamide acetyltransferase component of pyruvate dehydrogenase complex"/>
    <property type="match status" value="1"/>
</dbReference>
<dbReference type="InterPro" id="IPR050743">
    <property type="entry name" value="2-oxoacid_DH_E2_comp"/>
</dbReference>